<dbReference type="KEGG" id="bww:bwei_3734"/>
<dbReference type="Proteomes" id="UP000190696">
    <property type="component" value="Unassembled WGS sequence"/>
</dbReference>
<dbReference type="AlphaFoldDB" id="A0A0A0WR35"/>
<gene>
    <name evidence="1" type="ORF">BW900_04645</name>
</gene>
<dbReference type="RefSeq" id="WP_002030440.1">
    <property type="nucleotide sequence ID" value="NZ_CP009746.1"/>
</dbReference>
<evidence type="ECO:0000313" key="1">
    <source>
        <dbReference type="EMBL" id="OOR07803.1"/>
    </source>
</evidence>
<reference evidence="1 2" key="1">
    <citation type="submission" date="2017-01" db="EMBL/GenBank/DDBJ databases">
        <title>Bacillus cereus isolates.</title>
        <authorList>
            <person name="Beno S.M."/>
        </authorList>
    </citation>
    <scope>NUCLEOTIDE SEQUENCE [LARGE SCALE GENOMIC DNA]</scope>
    <source>
        <strain evidence="1 2">FSL W7-1108</strain>
    </source>
</reference>
<protein>
    <submittedName>
        <fullName evidence="1">Uncharacterized protein</fullName>
    </submittedName>
</protein>
<evidence type="ECO:0000313" key="2">
    <source>
        <dbReference type="Proteomes" id="UP000190696"/>
    </source>
</evidence>
<organism evidence="1 2">
    <name type="scientific">Bacillus mycoides</name>
    <dbReference type="NCBI Taxonomy" id="1405"/>
    <lineage>
        <taxon>Bacteria</taxon>
        <taxon>Bacillati</taxon>
        <taxon>Bacillota</taxon>
        <taxon>Bacilli</taxon>
        <taxon>Bacillales</taxon>
        <taxon>Bacillaceae</taxon>
        <taxon>Bacillus</taxon>
        <taxon>Bacillus cereus group</taxon>
    </lineage>
</organism>
<dbReference type="EMBL" id="MUAI01000002">
    <property type="protein sequence ID" value="OOR07803.1"/>
    <property type="molecule type" value="Genomic_DNA"/>
</dbReference>
<name>A0A0A0WR35_BACMY</name>
<proteinExistence type="predicted"/>
<sequence>MARCTYCKTKWKIKDVWSILVTFEKDCPYCFGRQYMSNDTFHHANAALPLLFLCPLLVDLSDENPLDKYRK</sequence>
<comment type="caution">
    <text evidence="1">The sequence shown here is derived from an EMBL/GenBank/DDBJ whole genome shotgun (WGS) entry which is preliminary data.</text>
</comment>
<accession>A0A0A0WR35</accession>